<dbReference type="AlphaFoldDB" id="A0A0D2HVY9"/>
<dbReference type="HOGENOM" id="CLU_2072876_0_0_1"/>
<dbReference type="VEuPathDB" id="FungiDB:Z519_01082"/>
<feature type="compositionally biased region" description="Polar residues" evidence="1">
    <location>
        <begin position="35"/>
        <end position="48"/>
    </location>
</feature>
<dbReference type="Proteomes" id="UP000053789">
    <property type="component" value="Unassembled WGS sequence"/>
</dbReference>
<accession>A0A0D2HVY9</accession>
<dbReference type="RefSeq" id="XP_016624167.1">
    <property type="nucleotide sequence ID" value="XM_016758839.1"/>
</dbReference>
<evidence type="ECO:0000256" key="1">
    <source>
        <dbReference type="SAM" id="MobiDB-lite"/>
    </source>
</evidence>
<organism evidence="2 3">
    <name type="scientific">Cladophialophora bantiana (strain ATCC 10958 / CBS 173.52 / CDC B-1940 / NIH 8579)</name>
    <name type="common">Xylohypha bantiana</name>
    <dbReference type="NCBI Taxonomy" id="1442370"/>
    <lineage>
        <taxon>Eukaryota</taxon>
        <taxon>Fungi</taxon>
        <taxon>Dikarya</taxon>
        <taxon>Ascomycota</taxon>
        <taxon>Pezizomycotina</taxon>
        <taxon>Eurotiomycetes</taxon>
        <taxon>Chaetothyriomycetidae</taxon>
        <taxon>Chaetothyriales</taxon>
        <taxon>Herpotrichiellaceae</taxon>
        <taxon>Cladophialophora</taxon>
    </lineage>
</organism>
<name>A0A0D2HVY9_CLAB1</name>
<evidence type="ECO:0008006" key="4">
    <source>
        <dbReference type="Google" id="ProtNLM"/>
    </source>
</evidence>
<keyword evidence="3" id="KW-1185">Reference proteome</keyword>
<sequence>MASRSEPELVLVHPNGDLSLEVGNEPSIVEENENRVPNSNVDSETVQQEVKENRKPRILRIRVYSKFMTTSSPVFKAMLNESFREGQLPLSPAEPPNIGNTNWQDVDRCKEDWDRKRY</sequence>
<evidence type="ECO:0000313" key="3">
    <source>
        <dbReference type="Proteomes" id="UP000053789"/>
    </source>
</evidence>
<feature type="region of interest" description="Disordered" evidence="1">
    <location>
        <begin position="32"/>
        <end position="51"/>
    </location>
</feature>
<dbReference type="EMBL" id="KN846981">
    <property type="protein sequence ID" value="KIW97498.1"/>
    <property type="molecule type" value="Genomic_DNA"/>
</dbReference>
<gene>
    <name evidence="2" type="ORF">Z519_01082</name>
</gene>
<reference evidence="2" key="1">
    <citation type="submission" date="2015-01" db="EMBL/GenBank/DDBJ databases">
        <title>The Genome Sequence of Cladophialophora bantiana CBS 173.52.</title>
        <authorList>
            <consortium name="The Broad Institute Genomics Platform"/>
            <person name="Cuomo C."/>
            <person name="de Hoog S."/>
            <person name="Gorbushina A."/>
            <person name="Stielow B."/>
            <person name="Teixiera M."/>
            <person name="Abouelleil A."/>
            <person name="Chapman S.B."/>
            <person name="Priest M."/>
            <person name="Young S.K."/>
            <person name="Wortman J."/>
            <person name="Nusbaum C."/>
            <person name="Birren B."/>
        </authorList>
    </citation>
    <scope>NUCLEOTIDE SEQUENCE [LARGE SCALE GENOMIC DNA]</scope>
    <source>
        <strain evidence="2">CBS 173.52</strain>
    </source>
</reference>
<protein>
    <recommendedName>
        <fullName evidence="4">BTB domain-containing protein</fullName>
    </recommendedName>
</protein>
<proteinExistence type="predicted"/>
<dbReference type="OrthoDB" id="5275938at2759"/>
<dbReference type="GeneID" id="27694010"/>
<evidence type="ECO:0000313" key="2">
    <source>
        <dbReference type="EMBL" id="KIW97498.1"/>
    </source>
</evidence>